<feature type="signal peptide" evidence="4">
    <location>
        <begin position="1"/>
        <end position="20"/>
    </location>
</feature>
<organism evidence="6 7">
    <name type="scientific">Acanthaster planci</name>
    <name type="common">Crown-of-thorns starfish</name>
    <dbReference type="NCBI Taxonomy" id="133434"/>
    <lineage>
        <taxon>Eukaryota</taxon>
        <taxon>Metazoa</taxon>
        <taxon>Echinodermata</taxon>
        <taxon>Eleutherozoa</taxon>
        <taxon>Asterozoa</taxon>
        <taxon>Asteroidea</taxon>
        <taxon>Valvatacea</taxon>
        <taxon>Valvatida</taxon>
        <taxon>Acanthasteridae</taxon>
        <taxon>Acanthaster</taxon>
    </lineage>
</organism>
<dbReference type="FunFam" id="3.40.50.1820:FF:000128">
    <property type="entry name" value="Carboxylic ester hydrolase"/>
    <property type="match status" value="1"/>
</dbReference>
<dbReference type="SUPFAM" id="SSF53474">
    <property type="entry name" value="alpha/beta-Hydrolases"/>
    <property type="match status" value="1"/>
</dbReference>
<dbReference type="InterPro" id="IPR002018">
    <property type="entry name" value="CarbesteraseB"/>
</dbReference>
<gene>
    <name evidence="7" type="primary">LOC110986767</name>
</gene>
<dbReference type="CDD" id="cd00312">
    <property type="entry name" value="Esterase_lipase"/>
    <property type="match status" value="1"/>
</dbReference>
<dbReference type="EC" id="3.1.1.-" evidence="4"/>
<proteinExistence type="inferred from homology"/>
<evidence type="ECO:0000313" key="6">
    <source>
        <dbReference type="Proteomes" id="UP000694845"/>
    </source>
</evidence>
<name>A0A8B7ZG55_ACAPL</name>
<protein>
    <recommendedName>
        <fullName evidence="4">Carboxylic ester hydrolase</fullName>
        <ecNumber evidence="4">3.1.1.-</ecNumber>
    </recommendedName>
</protein>
<comment type="similarity">
    <text evidence="1 4">Belongs to the type-B carboxylesterase/lipase family.</text>
</comment>
<evidence type="ECO:0000313" key="7">
    <source>
        <dbReference type="RefSeq" id="XP_022104638.1"/>
    </source>
</evidence>
<dbReference type="GO" id="GO:0003990">
    <property type="term" value="F:acetylcholinesterase activity"/>
    <property type="evidence" value="ECO:0007669"/>
    <property type="project" value="TreeGrafter"/>
</dbReference>
<keyword evidence="6" id="KW-1185">Reference proteome</keyword>
<dbReference type="InterPro" id="IPR050654">
    <property type="entry name" value="AChE-related_enzymes"/>
</dbReference>
<dbReference type="Gene3D" id="3.40.50.1820">
    <property type="entry name" value="alpha/beta hydrolase"/>
    <property type="match status" value="1"/>
</dbReference>
<sequence length="604" mass="65979">MSRIWLVLVVLSTFLPLLTATPSAETSQGTIVGKTVEFTAGPLGLRRSVDVYLGIPYAEPPVGPLRFRAPVAKAPWSGELRATSYGSVCPQPSDNLLPVPRPDVPQSEDCLYLNVFVPSRSKTTGQLSAVMFFIHGGSFIFGATWPDNIPVALASIGDVIVVDIQYRLGALGFLATGDDELPGNMALLDQLEALRWVRRHIKAFGGDPDRVTIFGQSAGSSCVSLHLLSPMSRGLFKNAIMQSGSANTVWSYVGRNEAKRRAFALGHLVGCDLPEGDSKALAQCLRGVSVLDIVQQQNEKLFEYLGEPPQLGFVSVTDDRFLLDDPASLLEKGALNDAAIMIGHTRDEGMLLMSIAFSESLDAAPHVDKKLYDQLLPMTVVGLGSIDPILLQAVKLIYVNDSDASEQPGRQFLYSLSDAIGDSGFACPIYQFARAAASAGRVVYRYYFTHQPEKLSFFRRKWTGACHSDDLIFVFGLPFLPPRDEDSSEEERSFSAAVIKHWSNFAKTGNPNLGLTAGEAGESVRSEEEWPRFIAPEFAHLELAPRMKNGGALRVQECQFWGEFAPELIRVAQDAALYRSGSACDRKWTASRSQDETCSKEACP</sequence>
<dbReference type="InterPro" id="IPR019826">
    <property type="entry name" value="Carboxylesterase_B_AS"/>
</dbReference>
<dbReference type="KEGG" id="aplc:110986767"/>
<dbReference type="PANTHER" id="PTHR43918">
    <property type="entry name" value="ACETYLCHOLINESTERASE"/>
    <property type="match status" value="1"/>
</dbReference>
<evidence type="ECO:0000256" key="1">
    <source>
        <dbReference type="ARBA" id="ARBA00005964"/>
    </source>
</evidence>
<dbReference type="OrthoDB" id="408631at2759"/>
<dbReference type="Pfam" id="PF00135">
    <property type="entry name" value="COesterase"/>
    <property type="match status" value="1"/>
</dbReference>
<dbReference type="GeneID" id="110986767"/>
<dbReference type="PANTHER" id="PTHR43918:SF4">
    <property type="entry name" value="CARBOXYLIC ESTER HYDROLASE"/>
    <property type="match status" value="1"/>
</dbReference>
<keyword evidence="3 4" id="KW-0378">Hydrolase</keyword>
<dbReference type="InterPro" id="IPR029058">
    <property type="entry name" value="AB_hydrolase_fold"/>
</dbReference>
<reference evidence="7" key="1">
    <citation type="submission" date="2025-08" db="UniProtKB">
        <authorList>
            <consortium name="RefSeq"/>
        </authorList>
    </citation>
    <scope>IDENTIFICATION</scope>
</reference>
<dbReference type="AlphaFoldDB" id="A0A8B7ZG55"/>
<dbReference type="RefSeq" id="XP_022104638.1">
    <property type="nucleotide sequence ID" value="XM_022248946.1"/>
</dbReference>
<feature type="chain" id="PRO_5034478259" description="Carboxylic ester hydrolase" evidence="4">
    <location>
        <begin position="21"/>
        <end position="604"/>
    </location>
</feature>
<dbReference type="GO" id="GO:0005615">
    <property type="term" value="C:extracellular space"/>
    <property type="evidence" value="ECO:0007669"/>
    <property type="project" value="TreeGrafter"/>
</dbReference>
<keyword evidence="4" id="KW-0732">Signal</keyword>
<evidence type="ECO:0000259" key="5">
    <source>
        <dbReference type="Pfam" id="PF00135"/>
    </source>
</evidence>
<accession>A0A8B7ZG55</accession>
<dbReference type="PROSITE" id="PS00122">
    <property type="entry name" value="CARBOXYLESTERASE_B_1"/>
    <property type="match status" value="1"/>
</dbReference>
<dbReference type="GO" id="GO:0006581">
    <property type="term" value="P:acetylcholine catabolic process"/>
    <property type="evidence" value="ECO:0007669"/>
    <property type="project" value="TreeGrafter"/>
</dbReference>
<keyword evidence="2" id="KW-0719">Serine esterase</keyword>
<dbReference type="OMA" id="NIMIGHT"/>
<dbReference type="Proteomes" id="UP000694845">
    <property type="component" value="Unplaced"/>
</dbReference>
<evidence type="ECO:0000256" key="3">
    <source>
        <dbReference type="ARBA" id="ARBA00022801"/>
    </source>
</evidence>
<dbReference type="GO" id="GO:0019695">
    <property type="term" value="P:choline metabolic process"/>
    <property type="evidence" value="ECO:0007669"/>
    <property type="project" value="TreeGrafter"/>
</dbReference>
<evidence type="ECO:0000256" key="4">
    <source>
        <dbReference type="RuleBase" id="RU361235"/>
    </source>
</evidence>
<feature type="domain" description="Carboxylesterase type B" evidence="5">
    <location>
        <begin position="21"/>
        <end position="561"/>
    </location>
</feature>
<dbReference type="PROSITE" id="PS00941">
    <property type="entry name" value="CARBOXYLESTERASE_B_2"/>
    <property type="match status" value="1"/>
</dbReference>
<evidence type="ECO:0000256" key="2">
    <source>
        <dbReference type="ARBA" id="ARBA00022487"/>
    </source>
</evidence>
<dbReference type="GO" id="GO:0005886">
    <property type="term" value="C:plasma membrane"/>
    <property type="evidence" value="ECO:0007669"/>
    <property type="project" value="TreeGrafter"/>
</dbReference>
<dbReference type="InterPro" id="IPR019819">
    <property type="entry name" value="Carboxylesterase_B_CS"/>
</dbReference>